<name>A0A3B1CQ00_9ZZZZ</name>
<sequence>MKEDRIAQFKSVFRSAGENSEELSPPSGFHCTPAGNLILADDFNHRIQIYDTKQNLVKSFGCKGDNPGEFHYPKGIATDREENIYVADSWNHPVQKFEASSNDLFILAS</sequence>
<dbReference type="SUPFAM" id="SSF63829">
    <property type="entry name" value="Calcium-dependent phosphotriesterase"/>
    <property type="match status" value="1"/>
</dbReference>
<evidence type="ECO:0008006" key="3">
    <source>
        <dbReference type="Google" id="ProtNLM"/>
    </source>
</evidence>
<dbReference type="AlphaFoldDB" id="A0A3B1CQ00"/>
<dbReference type="CDD" id="cd05819">
    <property type="entry name" value="NHL"/>
    <property type="match status" value="1"/>
</dbReference>
<dbReference type="InterPro" id="IPR011042">
    <property type="entry name" value="6-blade_b-propeller_TolB-like"/>
</dbReference>
<dbReference type="EMBL" id="UOGG01000213">
    <property type="protein sequence ID" value="VAX32626.1"/>
    <property type="molecule type" value="Genomic_DNA"/>
</dbReference>
<dbReference type="GO" id="GO:0000209">
    <property type="term" value="P:protein polyubiquitination"/>
    <property type="evidence" value="ECO:0007669"/>
    <property type="project" value="TreeGrafter"/>
</dbReference>
<gene>
    <name evidence="2" type="ORF">MNBD_NITROSPINAE05-974</name>
</gene>
<evidence type="ECO:0000256" key="1">
    <source>
        <dbReference type="ARBA" id="ARBA00022737"/>
    </source>
</evidence>
<proteinExistence type="predicted"/>
<evidence type="ECO:0000313" key="2">
    <source>
        <dbReference type="EMBL" id="VAX32626.1"/>
    </source>
</evidence>
<dbReference type="InterPro" id="IPR050952">
    <property type="entry name" value="TRIM-NHL_E3_ligases"/>
</dbReference>
<protein>
    <recommendedName>
        <fullName evidence="3">NHL repeat domain protein</fullName>
    </recommendedName>
</protein>
<organism evidence="2">
    <name type="scientific">hydrothermal vent metagenome</name>
    <dbReference type="NCBI Taxonomy" id="652676"/>
    <lineage>
        <taxon>unclassified sequences</taxon>
        <taxon>metagenomes</taxon>
        <taxon>ecological metagenomes</taxon>
    </lineage>
</organism>
<dbReference type="PANTHER" id="PTHR24104:SF47">
    <property type="entry name" value="E3 UBIQUITIN-PROTEIN LIGASE NHLRC1"/>
    <property type="match status" value="1"/>
</dbReference>
<dbReference type="GO" id="GO:0043161">
    <property type="term" value="P:proteasome-mediated ubiquitin-dependent protein catabolic process"/>
    <property type="evidence" value="ECO:0007669"/>
    <property type="project" value="TreeGrafter"/>
</dbReference>
<dbReference type="InterPro" id="IPR001258">
    <property type="entry name" value="NHL_repeat"/>
</dbReference>
<dbReference type="GO" id="GO:0061630">
    <property type="term" value="F:ubiquitin protein ligase activity"/>
    <property type="evidence" value="ECO:0007669"/>
    <property type="project" value="TreeGrafter"/>
</dbReference>
<dbReference type="Gene3D" id="2.120.10.30">
    <property type="entry name" value="TolB, C-terminal domain"/>
    <property type="match status" value="1"/>
</dbReference>
<accession>A0A3B1CQ00</accession>
<dbReference type="PROSITE" id="PS51125">
    <property type="entry name" value="NHL"/>
    <property type="match status" value="1"/>
</dbReference>
<reference evidence="2" key="1">
    <citation type="submission" date="2018-06" db="EMBL/GenBank/DDBJ databases">
        <authorList>
            <person name="Zhirakovskaya E."/>
        </authorList>
    </citation>
    <scope>NUCLEOTIDE SEQUENCE</scope>
</reference>
<dbReference type="Pfam" id="PF01436">
    <property type="entry name" value="NHL"/>
    <property type="match status" value="1"/>
</dbReference>
<dbReference type="PANTHER" id="PTHR24104">
    <property type="entry name" value="E3 UBIQUITIN-PROTEIN LIGASE NHLRC1-RELATED"/>
    <property type="match status" value="1"/>
</dbReference>
<keyword evidence="1" id="KW-0677">Repeat</keyword>